<reference evidence="4" key="1">
    <citation type="submission" date="2022-08" db="UniProtKB">
        <authorList>
            <consortium name="EnsemblMetazoa"/>
        </authorList>
    </citation>
    <scope>IDENTIFICATION</scope>
    <source>
        <strain evidence="4">EBRO</strain>
    </source>
</reference>
<dbReference type="PANTHER" id="PTHR23259:SF70">
    <property type="entry name" value="ACCESSORY GLAND PROTEIN ACP62F-RELATED"/>
    <property type="match status" value="1"/>
</dbReference>
<dbReference type="GO" id="GO:0030414">
    <property type="term" value="F:peptidase inhibitor activity"/>
    <property type="evidence" value="ECO:0007669"/>
    <property type="project" value="UniProtKB-KW"/>
</dbReference>
<evidence type="ECO:0000256" key="1">
    <source>
        <dbReference type="ARBA" id="ARBA00022690"/>
    </source>
</evidence>
<evidence type="ECO:0000256" key="2">
    <source>
        <dbReference type="ARBA" id="ARBA00023157"/>
    </source>
</evidence>
<evidence type="ECO:0000259" key="3">
    <source>
        <dbReference type="Pfam" id="PF01826"/>
    </source>
</evidence>
<dbReference type="PANTHER" id="PTHR23259">
    <property type="entry name" value="RIDDLE"/>
    <property type="match status" value="1"/>
</dbReference>
<keyword evidence="1" id="KW-0646">Protease inhibitor</keyword>
<dbReference type="SUPFAM" id="SSF57567">
    <property type="entry name" value="Serine protease inhibitors"/>
    <property type="match status" value="1"/>
</dbReference>
<keyword evidence="2" id="KW-1015">Disulfide bond</keyword>
<feature type="domain" description="TIL" evidence="3">
    <location>
        <begin position="67"/>
        <end position="123"/>
    </location>
</feature>
<protein>
    <submittedName>
        <fullName evidence="4">TIL domain-containing protein</fullName>
    </submittedName>
</protein>
<evidence type="ECO:0000313" key="4">
    <source>
        <dbReference type="EnsemblMetazoa" id="AATE005133-PA.1"/>
    </source>
</evidence>
<dbReference type="Pfam" id="PF01826">
    <property type="entry name" value="TIL"/>
    <property type="match status" value="1"/>
</dbReference>
<dbReference type="InterPro" id="IPR036084">
    <property type="entry name" value="Ser_inhib-like_sf"/>
</dbReference>
<sequence length="127" mass="13736">MQGAACPTRSLCSIPSSCEEVAKMVRSNAAYLLLLVLVGVAIVSSEDTSTTEEPNVDEPEPIIVCTRPGEVYNECGPACGDRTCENQGRADIQCSKQCVQGCFCRNGYVRNKATGYCILPYRCTREA</sequence>
<dbReference type="STRING" id="41427.A0A182ITF7"/>
<dbReference type="Gene3D" id="2.10.25.10">
    <property type="entry name" value="Laminin"/>
    <property type="match status" value="1"/>
</dbReference>
<dbReference type="EnsemblMetazoa" id="AATE005133-RA">
    <property type="protein sequence ID" value="AATE005133-PA.1"/>
    <property type="gene ID" value="AATE005133"/>
</dbReference>
<name>A0A182ITF7_ANOAO</name>
<dbReference type="AlphaFoldDB" id="A0A182ITF7"/>
<organism evidence="4">
    <name type="scientific">Anopheles atroparvus</name>
    <name type="common">European mosquito</name>
    <dbReference type="NCBI Taxonomy" id="41427"/>
    <lineage>
        <taxon>Eukaryota</taxon>
        <taxon>Metazoa</taxon>
        <taxon>Ecdysozoa</taxon>
        <taxon>Arthropoda</taxon>
        <taxon>Hexapoda</taxon>
        <taxon>Insecta</taxon>
        <taxon>Pterygota</taxon>
        <taxon>Neoptera</taxon>
        <taxon>Endopterygota</taxon>
        <taxon>Diptera</taxon>
        <taxon>Nematocera</taxon>
        <taxon>Culicoidea</taxon>
        <taxon>Culicidae</taxon>
        <taxon>Anophelinae</taxon>
        <taxon>Anopheles</taxon>
    </lineage>
</organism>
<proteinExistence type="predicted"/>
<accession>A0A182ITF7</accession>
<dbReference type="CDD" id="cd19941">
    <property type="entry name" value="TIL"/>
    <property type="match status" value="1"/>
</dbReference>
<dbReference type="VEuPathDB" id="VectorBase:AATE005133"/>
<dbReference type="InterPro" id="IPR002919">
    <property type="entry name" value="TIL_dom"/>
</dbReference>
<dbReference type="InterPro" id="IPR051368">
    <property type="entry name" value="SerProtInhib-TIL_Domain"/>
</dbReference>